<evidence type="ECO:0000313" key="2">
    <source>
        <dbReference type="Proteomes" id="UP000886595"/>
    </source>
</evidence>
<dbReference type="GO" id="GO:0048367">
    <property type="term" value="P:shoot system development"/>
    <property type="evidence" value="ECO:0007669"/>
    <property type="project" value="InterPro"/>
</dbReference>
<dbReference type="Proteomes" id="UP000886595">
    <property type="component" value="Unassembled WGS sequence"/>
</dbReference>
<comment type="caution">
    <text evidence="1">The sequence shown here is derived from an EMBL/GenBank/DDBJ whole genome shotgun (WGS) entry which is preliminary data.</text>
</comment>
<dbReference type="AlphaFoldDB" id="A0A8X7P1H3"/>
<dbReference type="GO" id="GO:0048364">
    <property type="term" value="P:root development"/>
    <property type="evidence" value="ECO:0007669"/>
    <property type="project" value="InterPro"/>
</dbReference>
<dbReference type="InterPro" id="IPR004320">
    <property type="entry name" value="BPS1_pln"/>
</dbReference>
<keyword evidence="2" id="KW-1185">Reference proteome</keyword>
<name>A0A8X7P1H3_BRACI</name>
<dbReference type="OrthoDB" id="1701699at2759"/>
<gene>
    <name evidence="1" type="ORF">Bca52824_094790</name>
</gene>
<sequence>MNRFEPAQYLAAIFFLNLGFHFCRVRGAMNHTELYGCIHELPDSYVKHTLLHNQKGELLDDSLNGSVVLLDVCDAAREVIVTTREHVMNLKSALRRQGSVEKEVKAYVNLRRRQRKKSLNTLN</sequence>
<reference evidence="1 2" key="1">
    <citation type="submission" date="2020-02" db="EMBL/GenBank/DDBJ databases">
        <authorList>
            <person name="Ma Q."/>
            <person name="Huang Y."/>
            <person name="Song X."/>
            <person name="Pei D."/>
        </authorList>
    </citation>
    <scope>NUCLEOTIDE SEQUENCE [LARGE SCALE GENOMIC DNA]</scope>
    <source>
        <strain evidence="1">Sxm20200214</strain>
        <tissue evidence="1">Leaf</tissue>
    </source>
</reference>
<organism evidence="1 2">
    <name type="scientific">Brassica carinata</name>
    <name type="common">Ethiopian mustard</name>
    <name type="synonym">Abyssinian cabbage</name>
    <dbReference type="NCBI Taxonomy" id="52824"/>
    <lineage>
        <taxon>Eukaryota</taxon>
        <taxon>Viridiplantae</taxon>
        <taxon>Streptophyta</taxon>
        <taxon>Embryophyta</taxon>
        <taxon>Tracheophyta</taxon>
        <taxon>Spermatophyta</taxon>
        <taxon>Magnoliopsida</taxon>
        <taxon>eudicotyledons</taxon>
        <taxon>Gunneridae</taxon>
        <taxon>Pentapetalae</taxon>
        <taxon>rosids</taxon>
        <taxon>malvids</taxon>
        <taxon>Brassicales</taxon>
        <taxon>Brassicaceae</taxon>
        <taxon>Brassiceae</taxon>
        <taxon>Brassica</taxon>
    </lineage>
</organism>
<protein>
    <submittedName>
        <fullName evidence="1">Uncharacterized protein</fullName>
    </submittedName>
</protein>
<accession>A0A8X7P1H3</accession>
<dbReference type="EMBL" id="JAAMPC010000211">
    <property type="protein sequence ID" value="KAG2243370.1"/>
    <property type="molecule type" value="Genomic_DNA"/>
</dbReference>
<dbReference type="PANTHER" id="PTHR33070">
    <property type="entry name" value="OS06G0725500 PROTEIN"/>
    <property type="match status" value="1"/>
</dbReference>
<proteinExistence type="predicted"/>
<dbReference type="PANTHER" id="PTHR33070:SF75">
    <property type="entry name" value="SELECTION_UPKEEP OF INTRAEPITHELIAL T-CELLS PROTEIN"/>
    <property type="match status" value="1"/>
</dbReference>
<evidence type="ECO:0000313" key="1">
    <source>
        <dbReference type="EMBL" id="KAG2243370.1"/>
    </source>
</evidence>
<dbReference type="Pfam" id="PF03087">
    <property type="entry name" value="BPS1"/>
    <property type="match status" value="1"/>
</dbReference>